<name>A0AAW6D2J9_9FIRM</name>
<comment type="caution">
    <text evidence="1">The sequence shown here is derived from an EMBL/GenBank/DDBJ whole genome shotgun (WGS) entry which is preliminary data.</text>
</comment>
<dbReference type="EMBL" id="JAQLXW010000005">
    <property type="protein sequence ID" value="MDB8003478.1"/>
    <property type="molecule type" value="Genomic_DNA"/>
</dbReference>
<dbReference type="AlphaFoldDB" id="A0AAW6D2J9"/>
<evidence type="ECO:0000313" key="1">
    <source>
        <dbReference type="EMBL" id="MDB8003478.1"/>
    </source>
</evidence>
<proteinExistence type="predicted"/>
<evidence type="ECO:0008006" key="3">
    <source>
        <dbReference type="Google" id="ProtNLM"/>
    </source>
</evidence>
<gene>
    <name evidence="1" type="ORF">PNE09_05250</name>
</gene>
<sequence length="372" mass="43349">MKVSIFYSWQSNLPNKTNRSFIQAAIEVALKEINKDNRIVACIDRDTKDELGSPDIRTSIFNKINHSKFFICDISINENQMPNPNVLIELGYAIKTLGWSKIICLFNSQTGKIEDLPFDINHNRVTAYTPNSENKKRISEIISLNISDLFKKGQLYNPIEDHIKKKIDYIILKIARNIVNIFDFEKDINLSVRLSELDELSVEQMAYTLSQTKTLGFYYLFDYEESQNSLEKILDQLLSCNYFKDGWKEAVIELIDWIDMWNHTIDPHFSPNLFKEITESIYIIRDMYSENSQNPPRSVILLKHIDDNKYSVVQGGSLCNCNYENASKQVVIQDCYGYIIAKRIKELFTIIDLWLEESGSEIILDPHYYVIK</sequence>
<evidence type="ECO:0000313" key="2">
    <source>
        <dbReference type="Proteomes" id="UP001210809"/>
    </source>
</evidence>
<dbReference type="Proteomes" id="UP001210809">
    <property type="component" value="Unassembled WGS sequence"/>
</dbReference>
<reference evidence="1" key="1">
    <citation type="submission" date="2023-01" db="EMBL/GenBank/DDBJ databases">
        <title>Human gut microbiome strain richness.</title>
        <authorList>
            <person name="Chen-Liaw A."/>
        </authorList>
    </citation>
    <scope>NUCLEOTIDE SEQUENCE</scope>
    <source>
        <strain evidence="1">1001283st1_G1_1001283B150217_161031</strain>
    </source>
</reference>
<protein>
    <recommendedName>
        <fullName evidence="3">CD-NTase-associated protein 12/Pycsar effector protein TIR domain-containing protein</fullName>
    </recommendedName>
</protein>
<organism evidence="1 2">
    <name type="scientific">[Eubacterium] siraeum</name>
    <dbReference type="NCBI Taxonomy" id="39492"/>
    <lineage>
        <taxon>Bacteria</taxon>
        <taxon>Bacillati</taxon>
        <taxon>Bacillota</taxon>
        <taxon>Clostridia</taxon>
        <taxon>Eubacteriales</taxon>
        <taxon>Oscillospiraceae</taxon>
        <taxon>Oscillospiraceae incertae sedis</taxon>
    </lineage>
</organism>
<accession>A0AAW6D2J9</accession>